<feature type="signal peptide" evidence="1">
    <location>
        <begin position="1"/>
        <end position="16"/>
    </location>
</feature>
<comment type="caution">
    <text evidence="2">The sequence shown here is derived from an EMBL/GenBank/DDBJ whole genome shotgun (WGS) entry which is preliminary data.</text>
</comment>
<evidence type="ECO:0000256" key="1">
    <source>
        <dbReference type="SAM" id="SignalP"/>
    </source>
</evidence>
<evidence type="ECO:0000313" key="3">
    <source>
        <dbReference type="Proteomes" id="UP000591131"/>
    </source>
</evidence>
<keyword evidence="1" id="KW-0732">Signal</keyword>
<proteinExistence type="predicted"/>
<name>A0A7J6L2X4_PERCH</name>
<dbReference type="InterPro" id="IPR046628">
    <property type="entry name" value="DUF6740"/>
</dbReference>
<gene>
    <name evidence="2" type="ORF">FOL47_010216</name>
</gene>
<dbReference type="Proteomes" id="UP000591131">
    <property type="component" value="Unassembled WGS sequence"/>
</dbReference>
<dbReference type="EMBL" id="JAAPAO010000773">
    <property type="protein sequence ID" value="KAF4653953.1"/>
    <property type="molecule type" value="Genomic_DNA"/>
</dbReference>
<dbReference type="Pfam" id="PF20525">
    <property type="entry name" value="DUF6740"/>
    <property type="match status" value="1"/>
</dbReference>
<keyword evidence="3" id="KW-1185">Reference proteome</keyword>
<organism evidence="2 3">
    <name type="scientific">Perkinsus chesapeaki</name>
    <name type="common">Clam parasite</name>
    <name type="synonym">Perkinsus andrewsi</name>
    <dbReference type="NCBI Taxonomy" id="330153"/>
    <lineage>
        <taxon>Eukaryota</taxon>
        <taxon>Sar</taxon>
        <taxon>Alveolata</taxon>
        <taxon>Perkinsozoa</taxon>
        <taxon>Perkinsea</taxon>
        <taxon>Perkinsida</taxon>
        <taxon>Perkinsidae</taxon>
        <taxon>Perkinsus</taxon>
    </lineage>
</organism>
<feature type="chain" id="PRO_5029601558" evidence="1">
    <location>
        <begin position="17"/>
        <end position="272"/>
    </location>
</feature>
<reference evidence="2 3" key="1">
    <citation type="submission" date="2020-04" db="EMBL/GenBank/DDBJ databases">
        <title>Perkinsus chesapeaki whole genome sequence.</title>
        <authorList>
            <person name="Bogema D.R."/>
        </authorList>
    </citation>
    <scope>NUCLEOTIDE SEQUENCE [LARGE SCALE GENOMIC DNA]</scope>
    <source>
        <strain evidence="2">ATCC PRA-425</strain>
    </source>
</reference>
<protein>
    <submittedName>
        <fullName evidence="2">Uncharacterized protein</fullName>
    </submittedName>
</protein>
<accession>A0A7J6L2X4</accession>
<dbReference type="AlphaFoldDB" id="A0A7J6L2X4"/>
<sequence length="272" mass="29860">MHQFLDVFLLVITVRAIGESSDINKYISSATITENTRVVDVSLEHNPMISSTLGNSTSWTYPTDCHPTKRSLVEPFCVVGAYTISDTVSISLDLYLYDVNDNTKTVLLGITSRFSNADTINMTGYSYGCADLFDQTLSYGSIRGIVRACMSGGGRGKYDPATKQYTIPSTISTNVTVRGFGHDLLNDNYTLHGQYHSGVDFDMGLSVSVGSHIERRGIYRGNMAFDASLGTVDNDLFAWHAFAGLRASAQLLDFEPAYASYPFVDLIFNVKP</sequence>
<evidence type="ECO:0000313" key="2">
    <source>
        <dbReference type="EMBL" id="KAF4653953.1"/>
    </source>
</evidence>